<name>A0A645I699_9ZZZZ</name>
<organism evidence="1">
    <name type="scientific">bioreactor metagenome</name>
    <dbReference type="NCBI Taxonomy" id="1076179"/>
    <lineage>
        <taxon>unclassified sequences</taxon>
        <taxon>metagenomes</taxon>
        <taxon>ecological metagenomes</taxon>
    </lineage>
</organism>
<proteinExistence type="predicted"/>
<sequence>MRQAVFRAEALQPFKQFFKAGSRHSLFGNGGILPHSFIMSLYTLPAALFCAGRAPGSFYDARPLAAGVRA</sequence>
<protein>
    <submittedName>
        <fullName evidence="1">Uncharacterized protein</fullName>
    </submittedName>
</protein>
<reference evidence="1" key="1">
    <citation type="submission" date="2019-08" db="EMBL/GenBank/DDBJ databases">
        <authorList>
            <person name="Kucharzyk K."/>
            <person name="Murdoch R.W."/>
            <person name="Higgins S."/>
            <person name="Loffler F."/>
        </authorList>
    </citation>
    <scope>NUCLEOTIDE SEQUENCE</scope>
</reference>
<comment type="caution">
    <text evidence="1">The sequence shown here is derived from an EMBL/GenBank/DDBJ whole genome shotgun (WGS) entry which is preliminary data.</text>
</comment>
<accession>A0A645I699</accession>
<dbReference type="EMBL" id="VSSQ01107852">
    <property type="protein sequence ID" value="MPN46845.1"/>
    <property type="molecule type" value="Genomic_DNA"/>
</dbReference>
<dbReference type="AlphaFoldDB" id="A0A645I699"/>
<gene>
    <name evidence="1" type="ORF">SDC9_194444</name>
</gene>
<evidence type="ECO:0000313" key="1">
    <source>
        <dbReference type="EMBL" id="MPN46845.1"/>
    </source>
</evidence>